<feature type="chain" id="PRO_5043776592" description="S-protein homolog" evidence="6">
    <location>
        <begin position="26"/>
        <end position="127"/>
    </location>
</feature>
<proteinExistence type="inferred from homology"/>
<comment type="subcellular location">
    <subcellularLocation>
        <location evidence="1">Secreted</location>
    </subcellularLocation>
</comment>
<accession>A0AAV9LSY4</accession>
<keyword evidence="5 6" id="KW-0732">Signal</keyword>
<dbReference type="GO" id="GO:0060320">
    <property type="term" value="P:rejection of self pollen"/>
    <property type="evidence" value="ECO:0007669"/>
    <property type="project" value="UniProtKB-KW"/>
</dbReference>
<comment type="similarity">
    <text evidence="2">Belongs to the plant self-incompatibility (S1) protein family.</text>
</comment>
<keyword evidence="8" id="KW-1185">Reference proteome</keyword>
<keyword evidence="4" id="KW-0964">Secreted</keyword>
<keyword evidence="3" id="KW-0713">Self-incompatibility</keyword>
<organism evidence="7 8">
    <name type="scientific">Solanum pinnatisectum</name>
    <name type="common">tansyleaf nightshade</name>
    <dbReference type="NCBI Taxonomy" id="50273"/>
    <lineage>
        <taxon>Eukaryota</taxon>
        <taxon>Viridiplantae</taxon>
        <taxon>Streptophyta</taxon>
        <taxon>Embryophyta</taxon>
        <taxon>Tracheophyta</taxon>
        <taxon>Spermatophyta</taxon>
        <taxon>Magnoliopsida</taxon>
        <taxon>eudicotyledons</taxon>
        <taxon>Gunneridae</taxon>
        <taxon>Pentapetalae</taxon>
        <taxon>asterids</taxon>
        <taxon>lamiids</taxon>
        <taxon>Solanales</taxon>
        <taxon>Solanaceae</taxon>
        <taxon>Solanoideae</taxon>
        <taxon>Solaneae</taxon>
        <taxon>Solanum</taxon>
    </lineage>
</organism>
<evidence type="ECO:0008006" key="9">
    <source>
        <dbReference type="Google" id="ProtNLM"/>
    </source>
</evidence>
<evidence type="ECO:0000313" key="7">
    <source>
        <dbReference type="EMBL" id="KAK4727467.1"/>
    </source>
</evidence>
<evidence type="ECO:0000256" key="1">
    <source>
        <dbReference type="ARBA" id="ARBA00004613"/>
    </source>
</evidence>
<dbReference type="GO" id="GO:0005576">
    <property type="term" value="C:extracellular region"/>
    <property type="evidence" value="ECO:0007669"/>
    <property type="project" value="UniProtKB-SubCell"/>
</dbReference>
<dbReference type="Pfam" id="PF05938">
    <property type="entry name" value="Self-incomp_S1"/>
    <property type="match status" value="1"/>
</dbReference>
<protein>
    <recommendedName>
        <fullName evidence="9">S-protein homolog</fullName>
    </recommendedName>
</protein>
<feature type="signal peptide" evidence="6">
    <location>
        <begin position="1"/>
        <end position="25"/>
    </location>
</feature>
<dbReference type="AlphaFoldDB" id="A0AAV9LSY4"/>
<sequence length="127" mass="14457">MKSLYSNLAIFFLVFIANSCLLVHSFNVSISNELRATLDTTCIVDNADGGRIGIKARHSYDFPLSSYANCTLDCRPLGLNGTYFLYDRNRDSKRCANVTCEWHVKNDGLFLNLQGQLVLQFPWMKKH</sequence>
<name>A0AAV9LSY4_9SOLN</name>
<reference evidence="7 8" key="1">
    <citation type="submission" date="2023-10" db="EMBL/GenBank/DDBJ databases">
        <title>Genome-Wide Identification Analysis in wild type Solanum Pinnatisectum Reveals Some Genes Defensing Phytophthora Infestans.</title>
        <authorList>
            <person name="Sun C."/>
        </authorList>
    </citation>
    <scope>NUCLEOTIDE SEQUENCE [LARGE SCALE GENOMIC DNA]</scope>
    <source>
        <strain evidence="7">LQN</strain>
        <tissue evidence="7">Leaf</tissue>
    </source>
</reference>
<dbReference type="EMBL" id="JAWPEI010000005">
    <property type="protein sequence ID" value="KAK4727467.1"/>
    <property type="molecule type" value="Genomic_DNA"/>
</dbReference>
<evidence type="ECO:0000256" key="3">
    <source>
        <dbReference type="ARBA" id="ARBA00022471"/>
    </source>
</evidence>
<evidence type="ECO:0000313" key="8">
    <source>
        <dbReference type="Proteomes" id="UP001311915"/>
    </source>
</evidence>
<dbReference type="Proteomes" id="UP001311915">
    <property type="component" value="Unassembled WGS sequence"/>
</dbReference>
<evidence type="ECO:0000256" key="5">
    <source>
        <dbReference type="ARBA" id="ARBA00022729"/>
    </source>
</evidence>
<evidence type="ECO:0000256" key="2">
    <source>
        <dbReference type="ARBA" id="ARBA00005581"/>
    </source>
</evidence>
<evidence type="ECO:0000256" key="6">
    <source>
        <dbReference type="SAM" id="SignalP"/>
    </source>
</evidence>
<dbReference type="InterPro" id="IPR010264">
    <property type="entry name" value="Self-incomp_S1"/>
</dbReference>
<comment type="caution">
    <text evidence="7">The sequence shown here is derived from an EMBL/GenBank/DDBJ whole genome shotgun (WGS) entry which is preliminary data.</text>
</comment>
<evidence type="ECO:0000256" key="4">
    <source>
        <dbReference type="ARBA" id="ARBA00022525"/>
    </source>
</evidence>
<gene>
    <name evidence="7" type="ORF">R3W88_032384</name>
</gene>